<accession>A0A9P4INP2</accession>
<comment type="caution">
    <text evidence="2">The sequence shown here is derived from an EMBL/GenBank/DDBJ whole genome shotgun (WGS) entry which is preliminary data.</text>
</comment>
<organism evidence="2 3">
    <name type="scientific">Rhizodiscina lignyota</name>
    <dbReference type="NCBI Taxonomy" id="1504668"/>
    <lineage>
        <taxon>Eukaryota</taxon>
        <taxon>Fungi</taxon>
        <taxon>Dikarya</taxon>
        <taxon>Ascomycota</taxon>
        <taxon>Pezizomycotina</taxon>
        <taxon>Dothideomycetes</taxon>
        <taxon>Pleosporomycetidae</taxon>
        <taxon>Aulographales</taxon>
        <taxon>Rhizodiscinaceae</taxon>
        <taxon>Rhizodiscina</taxon>
    </lineage>
</organism>
<dbReference type="EMBL" id="ML978122">
    <property type="protein sequence ID" value="KAF2102570.1"/>
    <property type="molecule type" value="Genomic_DNA"/>
</dbReference>
<protein>
    <submittedName>
        <fullName evidence="2">Uncharacterized protein</fullName>
    </submittedName>
</protein>
<sequence length="599" mass="68845">MSGNEGPRLDLRSVVTPEGCEIANSVRVEDQQILQKCPFRNGGNEKGARFAWNVVLLVPKEKLYEVFGDEVSEIRNLLDFACQQALDQPNDEGLRTTALKLLNRITTVSNHTSVTAVLVKGIEWSVALDSHETYQNALKASFRNGYCQPEVLDAVYGLIHQRYSTTPFAWDWAQWLGDIVSEMSEFSSNQLIDFHECRVILGSKLQTEDLKRSFEAWIDRIFDEWLEEVTCYDFWDIRTMVKLLNLRDHEWGPKKVFPSLVQHLQVDQLLDKVREFYFVQGEPSLEPFLTQSYRHILQNTETFSLKAEDFCRQHDAPAFDSITCIGTPDARLETFLHLVEAGISLNLYAEVNRLIEVTSQEFLSATFLVKRIGPHTTFISKLIMGLVCRTEGHTDDIAMNHVRAIYIQLLKAVVEAFAKSKRAQPKAPTGWERKTIKGDGCSDCQMLNKFLRDPDRPIFRHPLTEDRQKHLLSQLNLRSFLIDVERRGRSHTLIITKTAQEFRDDLREWKSSCEPFKTWFHSLQSPHMKDVLGDDYKRWILLKDIGSVKSRRERIDESAHPPLSTVSSNHANVHQPPQVAGVKRKLEIIDLCGDMSDSD</sequence>
<evidence type="ECO:0000256" key="1">
    <source>
        <dbReference type="SAM" id="MobiDB-lite"/>
    </source>
</evidence>
<dbReference type="AlphaFoldDB" id="A0A9P4INP2"/>
<evidence type="ECO:0000313" key="3">
    <source>
        <dbReference type="Proteomes" id="UP000799772"/>
    </source>
</evidence>
<keyword evidence="3" id="KW-1185">Reference proteome</keyword>
<gene>
    <name evidence="2" type="ORF">NA57DRAFT_71559</name>
</gene>
<feature type="region of interest" description="Disordered" evidence="1">
    <location>
        <begin position="551"/>
        <end position="579"/>
    </location>
</feature>
<proteinExistence type="predicted"/>
<dbReference type="Proteomes" id="UP000799772">
    <property type="component" value="Unassembled WGS sequence"/>
</dbReference>
<evidence type="ECO:0000313" key="2">
    <source>
        <dbReference type="EMBL" id="KAF2102570.1"/>
    </source>
</evidence>
<name>A0A9P4INP2_9PEZI</name>
<reference evidence="2" key="1">
    <citation type="journal article" date="2020" name="Stud. Mycol.">
        <title>101 Dothideomycetes genomes: a test case for predicting lifestyles and emergence of pathogens.</title>
        <authorList>
            <person name="Haridas S."/>
            <person name="Albert R."/>
            <person name="Binder M."/>
            <person name="Bloem J."/>
            <person name="Labutti K."/>
            <person name="Salamov A."/>
            <person name="Andreopoulos B."/>
            <person name="Baker S."/>
            <person name="Barry K."/>
            <person name="Bills G."/>
            <person name="Bluhm B."/>
            <person name="Cannon C."/>
            <person name="Castanera R."/>
            <person name="Culley D."/>
            <person name="Daum C."/>
            <person name="Ezra D."/>
            <person name="Gonzalez J."/>
            <person name="Henrissat B."/>
            <person name="Kuo A."/>
            <person name="Liang C."/>
            <person name="Lipzen A."/>
            <person name="Lutzoni F."/>
            <person name="Magnuson J."/>
            <person name="Mondo S."/>
            <person name="Nolan M."/>
            <person name="Ohm R."/>
            <person name="Pangilinan J."/>
            <person name="Park H.-J."/>
            <person name="Ramirez L."/>
            <person name="Alfaro M."/>
            <person name="Sun H."/>
            <person name="Tritt A."/>
            <person name="Yoshinaga Y."/>
            <person name="Zwiers L.-H."/>
            <person name="Turgeon B."/>
            <person name="Goodwin S."/>
            <person name="Spatafora J."/>
            <person name="Crous P."/>
            <person name="Grigoriev I."/>
        </authorList>
    </citation>
    <scope>NUCLEOTIDE SEQUENCE</scope>
    <source>
        <strain evidence="2">CBS 133067</strain>
    </source>
</reference>